<gene>
    <name evidence="2" type="ORF">EGW08_008092</name>
</gene>
<keyword evidence="1" id="KW-0732">Signal</keyword>
<accession>A0A3S0ZVQ0</accession>
<comment type="caution">
    <text evidence="2">The sequence shown here is derived from an EMBL/GenBank/DDBJ whole genome shotgun (WGS) entry which is preliminary data.</text>
</comment>
<keyword evidence="3" id="KW-1185">Reference proteome</keyword>
<dbReference type="AlphaFoldDB" id="A0A3S0ZVQ0"/>
<feature type="chain" id="PRO_5018778503" description="VWFD domain-containing protein" evidence="1">
    <location>
        <begin position="20"/>
        <end position="394"/>
    </location>
</feature>
<evidence type="ECO:0000313" key="3">
    <source>
        <dbReference type="Proteomes" id="UP000271974"/>
    </source>
</evidence>
<dbReference type="Proteomes" id="UP000271974">
    <property type="component" value="Unassembled WGS sequence"/>
</dbReference>
<dbReference type="OrthoDB" id="6148304at2759"/>
<evidence type="ECO:0008006" key="4">
    <source>
        <dbReference type="Google" id="ProtNLM"/>
    </source>
</evidence>
<dbReference type="EMBL" id="RQTK01000217">
    <property type="protein sequence ID" value="RUS84118.1"/>
    <property type="molecule type" value="Genomic_DNA"/>
</dbReference>
<organism evidence="2 3">
    <name type="scientific">Elysia chlorotica</name>
    <name type="common">Eastern emerald elysia</name>
    <name type="synonym">Sea slug</name>
    <dbReference type="NCBI Taxonomy" id="188477"/>
    <lineage>
        <taxon>Eukaryota</taxon>
        <taxon>Metazoa</taxon>
        <taxon>Spiralia</taxon>
        <taxon>Lophotrochozoa</taxon>
        <taxon>Mollusca</taxon>
        <taxon>Gastropoda</taxon>
        <taxon>Heterobranchia</taxon>
        <taxon>Euthyneura</taxon>
        <taxon>Panpulmonata</taxon>
        <taxon>Sacoglossa</taxon>
        <taxon>Placobranchoidea</taxon>
        <taxon>Plakobranchidae</taxon>
        <taxon>Elysia</taxon>
    </lineage>
</organism>
<protein>
    <recommendedName>
        <fullName evidence="4">VWFD domain-containing protein</fullName>
    </recommendedName>
</protein>
<feature type="signal peptide" evidence="1">
    <location>
        <begin position="1"/>
        <end position="19"/>
    </location>
</feature>
<reference evidence="2 3" key="1">
    <citation type="submission" date="2019-01" db="EMBL/GenBank/DDBJ databases">
        <title>A draft genome assembly of the solar-powered sea slug Elysia chlorotica.</title>
        <authorList>
            <person name="Cai H."/>
            <person name="Li Q."/>
            <person name="Fang X."/>
            <person name="Li J."/>
            <person name="Curtis N.E."/>
            <person name="Altenburger A."/>
            <person name="Shibata T."/>
            <person name="Feng M."/>
            <person name="Maeda T."/>
            <person name="Schwartz J.A."/>
            <person name="Shigenobu S."/>
            <person name="Lundholm N."/>
            <person name="Nishiyama T."/>
            <person name="Yang H."/>
            <person name="Hasebe M."/>
            <person name="Li S."/>
            <person name="Pierce S.K."/>
            <person name="Wang J."/>
        </authorList>
    </citation>
    <scope>NUCLEOTIDE SEQUENCE [LARGE SCALE GENOMIC DNA]</scope>
    <source>
        <strain evidence="2">EC2010</strain>
        <tissue evidence="2">Whole organism of an adult</tissue>
    </source>
</reference>
<evidence type="ECO:0000256" key="1">
    <source>
        <dbReference type="SAM" id="SignalP"/>
    </source>
</evidence>
<evidence type="ECO:0000313" key="2">
    <source>
        <dbReference type="EMBL" id="RUS84118.1"/>
    </source>
</evidence>
<proteinExistence type="predicted"/>
<name>A0A3S0ZVQ0_ELYCH</name>
<sequence length="394" mass="43953">MKGLLLAVSLAVLIDISVAVEVCGSKGRGCIEGQALCVDGKCVCQPPNTWGDGAFGCYAPNTVAAQVSSDPKLQNFNNESINFPYPCRYLATHLLTELRNQDNLQVGTCEIMIHSFNAKYRGKFFLHGFDVALNIRYTSGGTVKLSSRHYGIAKSGVYTFKNQGTVGEFYQNGPWGNDDIDYNDYINNVHVTVSKDESNNQLLYQAERCGLRISFVPYDVQDRRAQLSIPGLSIAINTDNHPKWMSKGEVMALAPKDQNGDLFADTVITGFSVEESVFIRAFENEYVQNMPLDDKGKCYATHKAFMKCTRPELRQAIKNCFWMMKKSRFIFCMDKSQSSRKILKLFATCMKVWCATTPCSKAQDLIVKAGCDTIRDIPQVTAFMKGEMCPPVPV</sequence>